<keyword evidence="2" id="KW-1185">Reference proteome</keyword>
<evidence type="ECO:0000313" key="1">
    <source>
        <dbReference type="EMBL" id="KAK0731328.1"/>
    </source>
</evidence>
<protein>
    <submittedName>
        <fullName evidence="1">Uncharacterized protein</fullName>
    </submittedName>
</protein>
<name>A0AA40EDH8_9PEZI</name>
<organism evidence="1 2">
    <name type="scientific">Lasiosphaeris hirsuta</name>
    <dbReference type="NCBI Taxonomy" id="260670"/>
    <lineage>
        <taxon>Eukaryota</taxon>
        <taxon>Fungi</taxon>
        <taxon>Dikarya</taxon>
        <taxon>Ascomycota</taxon>
        <taxon>Pezizomycotina</taxon>
        <taxon>Sordariomycetes</taxon>
        <taxon>Sordariomycetidae</taxon>
        <taxon>Sordariales</taxon>
        <taxon>Lasiosphaeriaceae</taxon>
        <taxon>Lasiosphaeris</taxon>
    </lineage>
</organism>
<accession>A0AA40EDH8</accession>
<dbReference type="AlphaFoldDB" id="A0AA40EDH8"/>
<reference evidence="1" key="1">
    <citation type="submission" date="2023-06" db="EMBL/GenBank/DDBJ databases">
        <title>Genome-scale phylogeny and comparative genomics of the fungal order Sordariales.</title>
        <authorList>
            <consortium name="Lawrence Berkeley National Laboratory"/>
            <person name="Hensen N."/>
            <person name="Bonometti L."/>
            <person name="Westerberg I."/>
            <person name="Brannstrom I.O."/>
            <person name="Guillou S."/>
            <person name="Cros-Aarteil S."/>
            <person name="Calhoun S."/>
            <person name="Haridas S."/>
            <person name="Kuo A."/>
            <person name="Mondo S."/>
            <person name="Pangilinan J."/>
            <person name="Riley R."/>
            <person name="Labutti K."/>
            <person name="Andreopoulos B."/>
            <person name="Lipzen A."/>
            <person name="Chen C."/>
            <person name="Yanf M."/>
            <person name="Daum C."/>
            <person name="Ng V."/>
            <person name="Clum A."/>
            <person name="Steindorff A."/>
            <person name="Ohm R."/>
            <person name="Martin F."/>
            <person name="Silar P."/>
            <person name="Natvig D."/>
            <person name="Lalanne C."/>
            <person name="Gautier V."/>
            <person name="Ament-Velasquez S.L."/>
            <person name="Kruys A."/>
            <person name="Hutchinson M.I."/>
            <person name="Powell A.J."/>
            <person name="Barry K."/>
            <person name="Miller A.N."/>
            <person name="Grigoriev I.V."/>
            <person name="Debuchy R."/>
            <person name="Gladieux P."/>
            <person name="Thoren M.H."/>
            <person name="Johannesson H."/>
        </authorList>
    </citation>
    <scope>NUCLEOTIDE SEQUENCE</scope>
    <source>
        <strain evidence="1">SMH4607-1</strain>
    </source>
</reference>
<evidence type="ECO:0000313" key="2">
    <source>
        <dbReference type="Proteomes" id="UP001172102"/>
    </source>
</evidence>
<dbReference type="EMBL" id="JAUKUA010000001">
    <property type="protein sequence ID" value="KAK0731328.1"/>
    <property type="molecule type" value="Genomic_DNA"/>
</dbReference>
<sequence>MAFCDIRRRVAAHANLSKIAIVASSPNARAMSCIVFISCVSFTNMANLTPVGEGDDARAPIQLAFAHRCGIGKRAWGVGPRVRGTDGWAGPSHPSRHPLSLPRPEAERALQARKTTDSFRISNSHQPPPGLLPFAAAPPHFDTIPISETSLLPADRNWAARPLIPPTKSRTVFVFTWGFSVGFTLRQLCYCRAIIRVSASP</sequence>
<gene>
    <name evidence="1" type="ORF">B0H67DRAFT_68870</name>
</gene>
<proteinExistence type="predicted"/>
<dbReference type="Proteomes" id="UP001172102">
    <property type="component" value="Unassembled WGS sequence"/>
</dbReference>
<comment type="caution">
    <text evidence="1">The sequence shown here is derived from an EMBL/GenBank/DDBJ whole genome shotgun (WGS) entry which is preliminary data.</text>
</comment>